<gene>
    <name evidence="2" type="ORF">SAMN05877753_110224</name>
</gene>
<feature type="domain" description="DUF4253" evidence="1">
    <location>
        <begin position="107"/>
        <end position="212"/>
    </location>
</feature>
<keyword evidence="3" id="KW-1185">Reference proteome</keyword>
<dbReference type="AlphaFoldDB" id="A0A285D6Q4"/>
<organism evidence="2 3">
    <name type="scientific">Bacillus oleivorans</name>
    <dbReference type="NCBI Taxonomy" id="1448271"/>
    <lineage>
        <taxon>Bacteria</taxon>
        <taxon>Bacillati</taxon>
        <taxon>Bacillota</taxon>
        <taxon>Bacilli</taxon>
        <taxon>Bacillales</taxon>
        <taxon>Bacillaceae</taxon>
        <taxon>Bacillus</taxon>
    </lineage>
</organism>
<accession>A0A285D6Q4</accession>
<dbReference type="EMBL" id="OAOP01000010">
    <property type="protein sequence ID" value="SNX75026.1"/>
    <property type="molecule type" value="Genomic_DNA"/>
</dbReference>
<dbReference type="OrthoDB" id="4827574at2"/>
<name>A0A285D6Q4_9BACI</name>
<dbReference type="InterPro" id="IPR025349">
    <property type="entry name" value="DUF4253"/>
</dbReference>
<evidence type="ECO:0000259" key="1">
    <source>
        <dbReference type="Pfam" id="PF14062"/>
    </source>
</evidence>
<sequence>MDWKKLFGFGNKHKNEIMSDQIAKEIGFTEEVIHIIKASVSSSLQPLIINELYNEGETRTAGISFMTPEDKAEKVVVDLQSRLKQMGYLVFICERDFGNERKSMCKVGIIKGHDQFEILKVQQTNGDNYDISNEDVSAKLREWNDRYPFNMIGADYDWVEAIFSELPADQQMKSFAQEIYEFCPDVVDQGTETIEALIEEMRRTNKLFLWWD</sequence>
<proteinExistence type="predicted"/>
<reference evidence="2 3" key="1">
    <citation type="submission" date="2017-08" db="EMBL/GenBank/DDBJ databases">
        <authorList>
            <person name="de Groot N.N."/>
        </authorList>
    </citation>
    <scope>NUCLEOTIDE SEQUENCE [LARGE SCALE GENOMIC DNA]</scope>
    <source>
        <strain evidence="2 3">JC228</strain>
    </source>
</reference>
<dbReference type="RefSeq" id="WP_097160254.1">
    <property type="nucleotide sequence ID" value="NZ_JBEPMQ010000011.1"/>
</dbReference>
<evidence type="ECO:0000313" key="3">
    <source>
        <dbReference type="Proteomes" id="UP000219546"/>
    </source>
</evidence>
<evidence type="ECO:0000313" key="2">
    <source>
        <dbReference type="EMBL" id="SNX75026.1"/>
    </source>
</evidence>
<dbReference type="Proteomes" id="UP000219546">
    <property type="component" value="Unassembled WGS sequence"/>
</dbReference>
<dbReference type="Pfam" id="PF14062">
    <property type="entry name" value="DUF4253"/>
    <property type="match status" value="1"/>
</dbReference>
<protein>
    <submittedName>
        <fullName evidence="2">Uncharacterized protein DUF4253</fullName>
    </submittedName>
</protein>